<proteinExistence type="evidence at transcript level"/>
<feature type="chain" id="PRO_5005518041" evidence="1">
    <location>
        <begin position="24"/>
        <end position="179"/>
    </location>
</feature>
<dbReference type="AlphaFoldDB" id="A0A0K8RHK2"/>
<name>A0A0K8RHK2_IXORI</name>
<protein>
    <submittedName>
        <fullName evidence="2">Putative is4 protein</fullName>
    </submittedName>
</protein>
<accession>A0A0K8RHK2</accession>
<sequence>MHTMKSIMLMMAFCSSLLFTCNCSNVDNPTKQFFKDMQERPILLYQCYHSGYTIDPPTSTNFTILFDGTNPSTAGVVGSTWSATAGTPNSYVIGSLQASYDETTDIAVLTTSTFEEYFTVLEPFVGKSLYIRIEEVPKKETVVYKIYDSDFECKNAKKLLEKVCPDTCDLELTREICNN</sequence>
<evidence type="ECO:0000313" key="2">
    <source>
        <dbReference type="EMBL" id="JAA70348.1"/>
    </source>
</evidence>
<organism evidence="2">
    <name type="scientific">Ixodes ricinus</name>
    <name type="common">Common tick</name>
    <name type="synonym">Acarus ricinus</name>
    <dbReference type="NCBI Taxonomy" id="34613"/>
    <lineage>
        <taxon>Eukaryota</taxon>
        <taxon>Metazoa</taxon>
        <taxon>Ecdysozoa</taxon>
        <taxon>Arthropoda</taxon>
        <taxon>Chelicerata</taxon>
        <taxon>Arachnida</taxon>
        <taxon>Acari</taxon>
        <taxon>Parasitiformes</taxon>
        <taxon>Ixodida</taxon>
        <taxon>Ixodoidea</taxon>
        <taxon>Ixodidae</taxon>
        <taxon>Ixodinae</taxon>
        <taxon>Ixodes</taxon>
    </lineage>
</organism>
<feature type="signal peptide" evidence="1">
    <location>
        <begin position="1"/>
        <end position="23"/>
    </location>
</feature>
<keyword evidence="1" id="KW-0732">Signal</keyword>
<dbReference type="EMBL" id="GADI01003460">
    <property type="protein sequence ID" value="JAA70348.1"/>
    <property type="molecule type" value="mRNA"/>
</dbReference>
<reference evidence="2" key="1">
    <citation type="submission" date="2012-12" db="EMBL/GenBank/DDBJ databases">
        <title>Identification and characterization of a phenylalanine ammonia-lyase gene family in Isatis indigotica Fort.</title>
        <authorList>
            <person name="Liu Q."/>
            <person name="Chen J."/>
            <person name="Zhou X."/>
            <person name="Di P."/>
            <person name="Xiao Y."/>
            <person name="Xuan H."/>
            <person name="Zhang L."/>
            <person name="Chen W."/>
        </authorList>
    </citation>
    <scope>NUCLEOTIDE SEQUENCE</scope>
    <source>
        <tissue evidence="2">Salivary gland</tissue>
    </source>
</reference>
<evidence type="ECO:0000256" key="1">
    <source>
        <dbReference type="SAM" id="SignalP"/>
    </source>
</evidence>